<feature type="compositionally biased region" description="Basic residues" evidence="7">
    <location>
        <begin position="232"/>
        <end position="247"/>
    </location>
</feature>
<dbReference type="EMBL" id="PSQE01000004">
    <property type="protein sequence ID" value="RHN59380.1"/>
    <property type="molecule type" value="Genomic_DNA"/>
</dbReference>
<organism evidence="10">
    <name type="scientific">Medicago truncatula</name>
    <name type="common">Barrel medic</name>
    <name type="synonym">Medicago tribuloides</name>
    <dbReference type="NCBI Taxonomy" id="3880"/>
    <lineage>
        <taxon>Eukaryota</taxon>
        <taxon>Viridiplantae</taxon>
        <taxon>Streptophyta</taxon>
        <taxon>Embryophyta</taxon>
        <taxon>Tracheophyta</taxon>
        <taxon>Spermatophyta</taxon>
        <taxon>Magnoliopsida</taxon>
        <taxon>eudicotyledons</taxon>
        <taxon>Gunneridae</taxon>
        <taxon>Pentapetalae</taxon>
        <taxon>rosids</taxon>
        <taxon>fabids</taxon>
        <taxon>Fabales</taxon>
        <taxon>Fabaceae</taxon>
        <taxon>Papilionoideae</taxon>
        <taxon>50 kb inversion clade</taxon>
        <taxon>NPAAA clade</taxon>
        <taxon>Hologalegina</taxon>
        <taxon>IRL clade</taxon>
        <taxon>Trifolieae</taxon>
        <taxon>Medicago</taxon>
    </lineage>
</organism>
<dbReference type="InterPro" id="IPR013087">
    <property type="entry name" value="Znf_C2H2_type"/>
</dbReference>
<evidence type="ECO:0000256" key="2">
    <source>
        <dbReference type="ARBA" id="ARBA00022723"/>
    </source>
</evidence>
<dbReference type="GO" id="GO:0003676">
    <property type="term" value="F:nucleic acid binding"/>
    <property type="evidence" value="ECO:0007669"/>
    <property type="project" value="InterPro"/>
</dbReference>
<gene>
    <name evidence="10" type="ORF">MtrunA17_Chr4g0012681</name>
</gene>
<keyword evidence="6" id="KW-0539">Nucleus</keyword>
<feature type="domain" description="C2H2-type" evidence="8">
    <location>
        <begin position="117"/>
        <end position="141"/>
    </location>
</feature>
<feature type="region of interest" description="Disordered" evidence="7">
    <location>
        <begin position="37"/>
        <end position="84"/>
    </location>
</feature>
<comment type="subcellular location">
    <subcellularLocation>
        <location evidence="1">Nucleus</location>
    </subcellularLocation>
</comment>
<name>A0A396I184_MEDTR</name>
<evidence type="ECO:0000256" key="6">
    <source>
        <dbReference type="ARBA" id="ARBA00023242"/>
    </source>
</evidence>
<dbReference type="SUPFAM" id="SSF57667">
    <property type="entry name" value="beta-beta-alpha zinc fingers"/>
    <property type="match status" value="2"/>
</dbReference>
<dbReference type="PANTHER" id="PTHR46144">
    <property type="entry name" value="ZINC FINGER PROTEIN 385B-LIKE"/>
    <property type="match status" value="1"/>
</dbReference>
<dbReference type="InterPro" id="IPR003604">
    <property type="entry name" value="Matrin/U1-like-C_Znf_C2H2"/>
</dbReference>
<feature type="compositionally biased region" description="Polar residues" evidence="7">
    <location>
        <begin position="155"/>
        <end position="174"/>
    </location>
</feature>
<feature type="region of interest" description="Disordered" evidence="7">
    <location>
        <begin position="378"/>
        <end position="403"/>
    </location>
</feature>
<dbReference type="Proteomes" id="UP000265566">
    <property type="component" value="Chromosome 4"/>
</dbReference>
<dbReference type="Gene3D" id="3.30.160.60">
    <property type="entry name" value="Classic Zinc Finger"/>
    <property type="match status" value="2"/>
</dbReference>
<feature type="domain" description="U1-type" evidence="9">
    <location>
        <begin position="114"/>
        <end position="148"/>
    </location>
</feature>
<feature type="region of interest" description="Disordered" evidence="7">
    <location>
        <begin position="150"/>
        <end position="174"/>
    </location>
</feature>
<evidence type="ECO:0000256" key="5">
    <source>
        <dbReference type="ARBA" id="ARBA00022833"/>
    </source>
</evidence>
<accession>A0A396I184</accession>
<keyword evidence="5" id="KW-0862">Zinc</keyword>
<dbReference type="PANTHER" id="PTHR46144:SF7">
    <property type="entry name" value="MEDIATOR OF RNA POLYMERASE II TRANSCRIPTION SUBUNIT 12-LIKE"/>
    <property type="match status" value="1"/>
</dbReference>
<sequence>MGYAIDYLNHNEANPCLFGDLLDMNCCKNAIGPSSQYRGGGGGRSFRRGGRGRGQFNRGRGRGVGGGRHFPSHSSGPAISDVPGASAAAGATYEVQGSSSVSAQVQTAPVQPQPRGVFCDICKIECNTSEVMQVHLQGKKHLKNLKLHEAKQRRNPINGSQSSQNPTSELNSTDQSVIAQELEDPTKVMSSEIAADNKDEMMLQNNVGETSDVPAEEADGLRMENSGARDRGLKRKTRGAKGGRKQMRTTDGSVPEQHVAITCELCNVKCDTQRVYQAHITGKKHMKRAYGYQGPAGVGNQALIGLGNQALVGVGNQAPSDVVGPQALPGAAGLQALYPPDINALATAINAQVQQGDNDPQVLLAQLLVNALSQAQGSTTAAPNGTLAAQTPAPASVAGSGNDPQLVQTQVSEVAADVGVGNPTGEIKNEILSVPLESNAQEGSNVAPKIEGGNSETK</sequence>
<dbReference type="AlphaFoldDB" id="A0A396I184"/>
<evidence type="ECO:0000256" key="4">
    <source>
        <dbReference type="ARBA" id="ARBA00022771"/>
    </source>
</evidence>
<keyword evidence="4" id="KW-0863">Zinc-finger</keyword>
<feature type="region of interest" description="Disordered" evidence="7">
    <location>
        <begin position="434"/>
        <end position="458"/>
    </location>
</feature>
<evidence type="ECO:0000256" key="7">
    <source>
        <dbReference type="SAM" id="MobiDB-lite"/>
    </source>
</evidence>
<feature type="region of interest" description="Disordered" evidence="7">
    <location>
        <begin position="224"/>
        <end position="253"/>
    </location>
</feature>
<dbReference type="GO" id="GO:0005634">
    <property type="term" value="C:nucleus"/>
    <property type="evidence" value="ECO:0007669"/>
    <property type="project" value="UniProtKB-SubCell"/>
</dbReference>
<dbReference type="GO" id="GO:0008270">
    <property type="term" value="F:zinc ion binding"/>
    <property type="evidence" value="ECO:0007669"/>
    <property type="project" value="UniProtKB-KW"/>
</dbReference>
<evidence type="ECO:0000256" key="3">
    <source>
        <dbReference type="ARBA" id="ARBA00022737"/>
    </source>
</evidence>
<evidence type="ECO:0000259" key="9">
    <source>
        <dbReference type="SMART" id="SM00451"/>
    </source>
</evidence>
<dbReference type="SMART" id="SM00451">
    <property type="entry name" value="ZnF_U1"/>
    <property type="match status" value="2"/>
</dbReference>
<proteinExistence type="predicted"/>
<keyword evidence="2" id="KW-0479">Metal-binding</keyword>
<evidence type="ECO:0000313" key="10">
    <source>
        <dbReference type="EMBL" id="RHN59380.1"/>
    </source>
</evidence>
<comment type="caution">
    <text evidence="10">The sequence shown here is derived from an EMBL/GenBank/DDBJ whole genome shotgun (WGS) entry which is preliminary data.</text>
</comment>
<keyword evidence="3" id="KW-0677">Repeat</keyword>
<feature type="domain" description="C2H2-type" evidence="8">
    <location>
        <begin position="261"/>
        <end position="285"/>
    </location>
</feature>
<dbReference type="InterPro" id="IPR036236">
    <property type="entry name" value="Znf_C2H2_sf"/>
</dbReference>
<reference evidence="10" key="1">
    <citation type="journal article" date="2018" name="Nat. Plants">
        <title>Whole-genome landscape of Medicago truncatula symbiotic genes.</title>
        <authorList>
            <person name="Pecrix Y."/>
            <person name="Gamas P."/>
            <person name="Carrere S."/>
        </authorList>
    </citation>
    <scope>NUCLEOTIDE SEQUENCE</scope>
    <source>
        <tissue evidence="10">Leaves</tissue>
    </source>
</reference>
<dbReference type="Pfam" id="PF12874">
    <property type="entry name" value="zf-met"/>
    <property type="match status" value="2"/>
</dbReference>
<dbReference type="SMART" id="SM00355">
    <property type="entry name" value="ZnF_C2H2"/>
    <property type="match status" value="2"/>
</dbReference>
<dbReference type="InterPro" id="IPR051868">
    <property type="entry name" value="ZN346_ZMAT4"/>
</dbReference>
<evidence type="ECO:0000259" key="8">
    <source>
        <dbReference type="SMART" id="SM00355"/>
    </source>
</evidence>
<feature type="compositionally biased region" description="Polar residues" evidence="7">
    <location>
        <begin position="378"/>
        <end position="389"/>
    </location>
</feature>
<dbReference type="Gramene" id="rna21406">
    <property type="protein sequence ID" value="RHN59380.1"/>
    <property type="gene ID" value="gene21406"/>
</dbReference>
<feature type="domain" description="U1-type" evidence="9">
    <location>
        <begin position="258"/>
        <end position="292"/>
    </location>
</feature>
<protein>
    <submittedName>
        <fullName evidence="10">Putative transcription factor C2H2 family</fullName>
    </submittedName>
</protein>
<evidence type="ECO:0000256" key="1">
    <source>
        <dbReference type="ARBA" id="ARBA00004123"/>
    </source>
</evidence>